<proteinExistence type="inferred from homology"/>
<dbReference type="Gene3D" id="2.40.128.20">
    <property type="match status" value="1"/>
</dbReference>
<dbReference type="Proteomes" id="UP000837857">
    <property type="component" value="Chromosome 20"/>
</dbReference>
<evidence type="ECO:0000313" key="3">
    <source>
        <dbReference type="EMBL" id="CAH2052250.1"/>
    </source>
</evidence>
<feature type="non-terminal residue" evidence="3">
    <location>
        <position position="133"/>
    </location>
</feature>
<evidence type="ECO:0000313" key="4">
    <source>
        <dbReference type="Proteomes" id="UP000837857"/>
    </source>
</evidence>
<accession>A0ABN8IAM8</accession>
<dbReference type="EMBL" id="OW152832">
    <property type="protein sequence ID" value="CAH2052250.1"/>
    <property type="molecule type" value="Genomic_DNA"/>
</dbReference>
<dbReference type="SUPFAM" id="SSF50814">
    <property type="entry name" value="Lipocalins"/>
    <property type="match status" value="1"/>
</dbReference>
<name>A0ABN8IAM8_9NEOP</name>
<organism evidence="3 4">
    <name type="scientific">Iphiclides podalirius</name>
    <name type="common">scarce swallowtail</name>
    <dbReference type="NCBI Taxonomy" id="110791"/>
    <lineage>
        <taxon>Eukaryota</taxon>
        <taxon>Metazoa</taxon>
        <taxon>Ecdysozoa</taxon>
        <taxon>Arthropoda</taxon>
        <taxon>Hexapoda</taxon>
        <taxon>Insecta</taxon>
        <taxon>Pterygota</taxon>
        <taxon>Neoptera</taxon>
        <taxon>Endopterygota</taxon>
        <taxon>Lepidoptera</taxon>
        <taxon>Glossata</taxon>
        <taxon>Ditrysia</taxon>
        <taxon>Papilionoidea</taxon>
        <taxon>Papilionidae</taxon>
        <taxon>Papilioninae</taxon>
        <taxon>Iphiclides</taxon>
    </lineage>
</organism>
<dbReference type="PANTHER" id="PTHR11955">
    <property type="entry name" value="FATTY ACID BINDING PROTEIN"/>
    <property type="match status" value="1"/>
</dbReference>
<evidence type="ECO:0000259" key="2">
    <source>
        <dbReference type="Pfam" id="PF00061"/>
    </source>
</evidence>
<evidence type="ECO:0000256" key="1">
    <source>
        <dbReference type="ARBA" id="ARBA00008390"/>
    </source>
</evidence>
<comment type="similarity">
    <text evidence="1">Belongs to the calycin superfamily. Fatty-acid binding protein (FABP) family.</text>
</comment>
<reference evidence="3" key="1">
    <citation type="submission" date="2022-03" db="EMBL/GenBank/DDBJ databases">
        <authorList>
            <person name="Martin H S."/>
        </authorList>
    </citation>
    <scope>NUCLEOTIDE SEQUENCE</scope>
</reference>
<protein>
    <recommendedName>
        <fullName evidence="2">Lipocalin/cytosolic fatty-acid binding domain-containing protein</fullName>
    </recommendedName>
</protein>
<gene>
    <name evidence="3" type="ORF">IPOD504_LOCUS8138</name>
</gene>
<dbReference type="InterPro" id="IPR000566">
    <property type="entry name" value="Lipocln_cytosolic_FA-bd_dom"/>
</dbReference>
<dbReference type="InterPro" id="IPR012674">
    <property type="entry name" value="Calycin"/>
</dbReference>
<dbReference type="InterPro" id="IPR031259">
    <property type="entry name" value="ILBP"/>
</dbReference>
<feature type="domain" description="Lipocalin/cytosolic fatty-acid binding" evidence="2">
    <location>
        <begin position="11"/>
        <end position="118"/>
    </location>
</feature>
<keyword evidence="4" id="KW-1185">Reference proteome</keyword>
<dbReference type="Pfam" id="PF00061">
    <property type="entry name" value="Lipocalin"/>
    <property type="match status" value="1"/>
</dbReference>
<sequence length="133" mass="14942">MAYVGKLYQHVSDENFEAFVKSLNLTEEQATGFLNYKPDQKLVKNGDTYTLTTTSTLNSREVSFKDGVDFDETVVPGRVAKTTFTFNGNTLIQVQKYDDGVVITTKRDYSGDELTVTVQKNKDGPIAIRHYKA</sequence>